<organism evidence="2 3">
    <name type="scientific">Shewanella dokdonensis</name>
    <dbReference type="NCBI Taxonomy" id="712036"/>
    <lineage>
        <taxon>Bacteria</taxon>
        <taxon>Pseudomonadati</taxon>
        <taxon>Pseudomonadota</taxon>
        <taxon>Gammaproteobacteria</taxon>
        <taxon>Alteromonadales</taxon>
        <taxon>Shewanellaceae</taxon>
        <taxon>Shewanella</taxon>
    </lineage>
</organism>
<evidence type="ECO:0000313" key="3">
    <source>
        <dbReference type="Proteomes" id="UP000676428"/>
    </source>
</evidence>
<accession>A0ABX8DED1</accession>
<evidence type="ECO:0000313" key="2">
    <source>
        <dbReference type="EMBL" id="QVK22287.1"/>
    </source>
</evidence>
<evidence type="ECO:0000256" key="1">
    <source>
        <dbReference type="SAM" id="MobiDB-lite"/>
    </source>
</evidence>
<keyword evidence="3" id="KW-1185">Reference proteome</keyword>
<gene>
    <name evidence="2" type="ORF">KHX94_12785</name>
</gene>
<feature type="region of interest" description="Disordered" evidence="1">
    <location>
        <begin position="1"/>
        <end position="24"/>
    </location>
</feature>
<dbReference type="Proteomes" id="UP000676428">
    <property type="component" value="Chromosome"/>
</dbReference>
<name>A0ABX8DED1_9GAMM</name>
<protein>
    <submittedName>
        <fullName evidence="2">Uncharacterized protein</fullName>
    </submittedName>
</protein>
<sequence length="140" mass="15467">MTVSYRADISRETTPGPTWELRSEPRGISAAGNTFLLLPQVTQPYQVQLSWDLTALGQGASAIDSLPFDGVALPQRIAATYYMAGQLHRYPANGDTKGPFRAASTADSNQFTQETLLTWAHDAYVKYSDFFGFLNCRLLL</sequence>
<reference evidence="2 3" key="1">
    <citation type="journal article" date="2012" name="Int. J. Syst. Evol. Microbiol.">
        <title>Shewanella dokdonensis sp. nov., isolated from seawater.</title>
        <authorList>
            <person name="Sung H.R."/>
            <person name="Yoon J.H."/>
            <person name="Ghim S.Y."/>
        </authorList>
    </citation>
    <scope>NUCLEOTIDE SEQUENCE [LARGE SCALE GENOMIC DNA]</scope>
    <source>
        <strain evidence="2 3">DSM 23626</strain>
    </source>
</reference>
<proteinExistence type="predicted"/>
<dbReference type="EMBL" id="CP074572">
    <property type="protein sequence ID" value="QVK22287.1"/>
    <property type="molecule type" value="Genomic_DNA"/>
</dbReference>
<dbReference type="RefSeq" id="WP_213680943.1">
    <property type="nucleotide sequence ID" value="NZ_CP074572.1"/>
</dbReference>